<keyword evidence="1" id="KW-1133">Transmembrane helix</keyword>
<reference evidence="2" key="1">
    <citation type="submission" date="2018-06" db="EMBL/GenBank/DDBJ databases">
        <authorList>
            <person name="Zhirakovskaya E."/>
        </authorList>
    </citation>
    <scope>NUCLEOTIDE SEQUENCE</scope>
</reference>
<dbReference type="EMBL" id="UOEU01000028">
    <property type="protein sequence ID" value="VAW30131.1"/>
    <property type="molecule type" value="Genomic_DNA"/>
</dbReference>
<sequence>MSDILAKVKADEEKNGRFWQQFKLLWSGLFVLATAVATIVGWQNEGQSSNQQLLALTLRRNPKNN</sequence>
<proteinExistence type="predicted"/>
<keyword evidence="1" id="KW-0812">Transmembrane</keyword>
<accession>A0A3B0UGI9</accession>
<evidence type="ECO:0000313" key="2">
    <source>
        <dbReference type="EMBL" id="VAW30131.1"/>
    </source>
</evidence>
<protein>
    <submittedName>
        <fullName evidence="2">Uncharacterized protein</fullName>
    </submittedName>
</protein>
<feature type="transmembrane region" description="Helical" evidence="1">
    <location>
        <begin position="24"/>
        <end position="42"/>
    </location>
</feature>
<evidence type="ECO:0000256" key="1">
    <source>
        <dbReference type="SAM" id="Phobius"/>
    </source>
</evidence>
<keyword evidence="1" id="KW-0472">Membrane</keyword>
<name>A0A3B0UGI9_9ZZZZ</name>
<dbReference type="AlphaFoldDB" id="A0A3B0UGI9"/>
<organism evidence="2">
    <name type="scientific">hydrothermal vent metagenome</name>
    <dbReference type="NCBI Taxonomy" id="652676"/>
    <lineage>
        <taxon>unclassified sequences</taxon>
        <taxon>metagenomes</taxon>
        <taxon>ecological metagenomes</taxon>
    </lineage>
</organism>
<gene>
    <name evidence="2" type="ORF">MNBD_CHLOROFLEXI01-3546</name>
</gene>